<accession>A0A087BIE6</accession>
<reference evidence="1 2" key="1">
    <citation type="submission" date="2014-03" db="EMBL/GenBank/DDBJ databases">
        <title>Genomics of Bifidobacteria.</title>
        <authorList>
            <person name="Ventura M."/>
            <person name="Milani C."/>
            <person name="Lugli G.A."/>
        </authorList>
    </citation>
    <scope>NUCLEOTIDE SEQUENCE [LARGE SCALE GENOMIC DNA]</scope>
    <source>
        <strain evidence="1 2">LMG 11341</strain>
    </source>
</reference>
<dbReference type="RefSeq" id="WP_033522929.1">
    <property type="nucleotide sequence ID" value="NZ_JGZC01000005.1"/>
</dbReference>
<comment type="caution">
    <text evidence="1">The sequence shown here is derived from an EMBL/GenBank/DDBJ whole genome shotgun (WGS) entry which is preliminary data.</text>
</comment>
<organism evidence="1 2">
    <name type="scientific">Bifidobacterium merycicum</name>
    <dbReference type="NCBI Taxonomy" id="78345"/>
    <lineage>
        <taxon>Bacteria</taxon>
        <taxon>Bacillati</taxon>
        <taxon>Actinomycetota</taxon>
        <taxon>Actinomycetes</taxon>
        <taxon>Bifidobacteriales</taxon>
        <taxon>Bifidobacteriaceae</taxon>
        <taxon>Bifidobacterium</taxon>
    </lineage>
</organism>
<dbReference type="AlphaFoldDB" id="A0A087BIE6"/>
<protein>
    <submittedName>
        <fullName evidence="1">Uncharacterized protein</fullName>
    </submittedName>
</protein>
<evidence type="ECO:0000313" key="2">
    <source>
        <dbReference type="Proteomes" id="UP000029060"/>
    </source>
</evidence>
<dbReference type="OrthoDB" id="3234197at2"/>
<keyword evidence="2" id="KW-1185">Reference proteome</keyword>
<dbReference type="STRING" id="78345.BMERY_0227"/>
<gene>
    <name evidence="1" type="ORF">BMERY_0227</name>
</gene>
<dbReference type="EMBL" id="JGZC01000005">
    <property type="protein sequence ID" value="KFI70796.1"/>
    <property type="molecule type" value="Genomic_DNA"/>
</dbReference>
<dbReference type="Proteomes" id="UP000029060">
    <property type="component" value="Unassembled WGS sequence"/>
</dbReference>
<evidence type="ECO:0000313" key="1">
    <source>
        <dbReference type="EMBL" id="KFI70796.1"/>
    </source>
</evidence>
<sequence>MKHDDLLNIMAADLGMSRYRNESDKSFGIRTVYSASRFWIEAFCLDDERMGADGCQPGIISRKLNLWLDRISSIYPFIGQWINSQRHYTPFSKLLYNRLIMVGDIISENNGETYRCSSRHTIQIDNGLKALLGVYDTTGDDTSLPISGMMLSKRDQAEPQIKRNPEWWNLPREYYAWSSCSDEGINEYADPSRKSVRDCWIPKPVLPDGIGLGRRQEAHKYTYFLLHNHQDTIEARIIDDYRWPSLYTHLRNIVGNPYWADVEKLDDAHYRIEAPFSLLPPETSRWLDFMTWPEKTPDDCVFRIIRTELLKTATDMLESCGIKVRNSKTCQSN</sequence>
<name>A0A087BIE6_9BIFI</name>
<proteinExistence type="predicted"/>
<dbReference type="eggNOG" id="ENOG5032A18">
    <property type="taxonomic scope" value="Bacteria"/>
</dbReference>